<dbReference type="Proteomes" id="UP000009888">
    <property type="component" value="Unassembled WGS sequence"/>
</dbReference>
<sequence length="164" mass="17327">MTYGYSDATAVIGPLSPKPTQGALDLCAMHAESVTVPRGWQMVRLRTEFEPAPPSESDLMALADAIRETSHRSAPAPEQAAREVHRPSDVPGQLAKAREAGRARLRIVREDLPQDPAADYRSEMDPPAPPASGSLESPGMQSASSESAGSESASSESGNSESDQ</sequence>
<accession>K9EBZ5</accession>
<keyword evidence="3" id="KW-1185">Reference proteome</keyword>
<evidence type="ECO:0008006" key="4">
    <source>
        <dbReference type="Google" id="ProtNLM"/>
    </source>
</evidence>
<evidence type="ECO:0000313" key="2">
    <source>
        <dbReference type="EMBL" id="EKU94784.1"/>
    </source>
</evidence>
<comment type="caution">
    <text evidence="2">The sequence shown here is derived from an EMBL/GenBank/DDBJ whole genome shotgun (WGS) entry which is preliminary data.</text>
</comment>
<gene>
    <name evidence="2" type="ORF">HMPREF9233_01238</name>
</gene>
<name>K9EBZ5_9ACTO</name>
<protein>
    <recommendedName>
        <fullName evidence="4">DUF3499 domain-containing protein</fullName>
    </recommendedName>
</protein>
<feature type="compositionally biased region" description="Low complexity" evidence="1">
    <location>
        <begin position="142"/>
        <end position="164"/>
    </location>
</feature>
<evidence type="ECO:0000313" key="3">
    <source>
        <dbReference type="Proteomes" id="UP000009888"/>
    </source>
</evidence>
<dbReference type="Pfam" id="PF12005">
    <property type="entry name" value="DUF3499"/>
    <property type="match status" value="1"/>
</dbReference>
<reference evidence="2 3" key="1">
    <citation type="submission" date="2012-09" db="EMBL/GenBank/DDBJ databases">
        <title>The Genome Sequence of Actinobaculum massiliae ACS-171-V-COL2.</title>
        <authorList>
            <consortium name="The Broad Institute Genome Sequencing Platform"/>
            <person name="Earl A."/>
            <person name="Ward D."/>
            <person name="Feldgarden M."/>
            <person name="Gevers D."/>
            <person name="Saerens B."/>
            <person name="Vaneechoutte M."/>
            <person name="Walker B."/>
            <person name="Young S.K."/>
            <person name="Zeng Q."/>
            <person name="Gargeya S."/>
            <person name="Fitzgerald M."/>
            <person name="Haas B."/>
            <person name="Abouelleil A."/>
            <person name="Alvarado L."/>
            <person name="Arachchi H.M."/>
            <person name="Berlin A."/>
            <person name="Chapman S.B."/>
            <person name="Goldberg J."/>
            <person name="Griggs A."/>
            <person name="Gujja S."/>
            <person name="Hansen M."/>
            <person name="Howarth C."/>
            <person name="Imamovic A."/>
            <person name="Larimer J."/>
            <person name="McCowen C."/>
            <person name="Montmayeur A."/>
            <person name="Murphy C."/>
            <person name="Neiman D."/>
            <person name="Pearson M."/>
            <person name="Priest M."/>
            <person name="Roberts A."/>
            <person name="Saif S."/>
            <person name="Shea T."/>
            <person name="Sisk P."/>
            <person name="Sykes S."/>
            <person name="Wortman J."/>
            <person name="Nusbaum C."/>
            <person name="Birren B."/>
        </authorList>
    </citation>
    <scope>NUCLEOTIDE SEQUENCE [LARGE SCALE GENOMIC DNA]</scope>
    <source>
        <strain evidence="3">ACS-171-V-Col2</strain>
    </source>
</reference>
<feature type="region of interest" description="Disordered" evidence="1">
    <location>
        <begin position="68"/>
        <end position="164"/>
    </location>
</feature>
<dbReference type="PATRIC" id="fig|883066.3.peg.1297"/>
<feature type="compositionally biased region" description="Basic and acidic residues" evidence="1">
    <location>
        <begin position="96"/>
        <end position="124"/>
    </location>
</feature>
<dbReference type="InterPro" id="IPR021888">
    <property type="entry name" value="DUF3499"/>
</dbReference>
<dbReference type="STRING" id="202789.GCA_001457435_00877"/>
<organism evidence="2 3">
    <name type="scientific">Actinobaculum massiliense ACS-171-V-Col2</name>
    <dbReference type="NCBI Taxonomy" id="883066"/>
    <lineage>
        <taxon>Bacteria</taxon>
        <taxon>Bacillati</taxon>
        <taxon>Actinomycetota</taxon>
        <taxon>Actinomycetes</taxon>
        <taxon>Actinomycetales</taxon>
        <taxon>Actinomycetaceae</taxon>
        <taxon>Actinobaculum</taxon>
    </lineage>
</organism>
<proteinExistence type="predicted"/>
<dbReference type="EMBL" id="AGWL01000007">
    <property type="protein sequence ID" value="EKU94784.1"/>
    <property type="molecule type" value="Genomic_DNA"/>
</dbReference>
<dbReference type="HOGENOM" id="CLU_095649_2_0_11"/>
<evidence type="ECO:0000256" key="1">
    <source>
        <dbReference type="SAM" id="MobiDB-lite"/>
    </source>
</evidence>
<dbReference type="AlphaFoldDB" id="K9EBZ5"/>